<sequence>MTVENAEERRRLLQERRQFALEYSKERKRPYDKVKRVCDIIGSFVLLIFFVIVLPIFALCIKLDSRGPVFFVQERVGKDMRLFRMYKFRTMVYDAEQRAAEVKQSKDCKNEFIQHENDPRVTRVGAVLRRFSLDELPQLFNIIKGEMSLVGPRPFIIEETLMCRPEHLRRHTVRPGMSGYAQVNGRNDLTLEERMEKDLYYVDHMGFWMDVGIMIKTFFAIFSKKGAY</sequence>
<dbReference type="Pfam" id="PF02397">
    <property type="entry name" value="Bac_transf"/>
    <property type="match status" value="1"/>
</dbReference>
<dbReference type="EMBL" id="JACRSO010000001">
    <property type="protein sequence ID" value="MBC8527830.1"/>
    <property type="molecule type" value="Genomic_DNA"/>
</dbReference>
<proteinExistence type="inferred from homology"/>
<keyword evidence="4" id="KW-0808">Transferase</keyword>
<organism evidence="4 5">
    <name type="scientific">Luoshenia tenuis</name>
    <dbReference type="NCBI Taxonomy" id="2763654"/>
    <lineage>
        <taxon>Bacteria</taxon>
        <taxon>Bacillati</taxon>
        <taxon>Bacillota</taxon>
        <taxon>Clostridia</taxon>
        <taxon>Christensenellales</taxon>
        <taxon>Christensenellaceae</taxon>
        <taxon>Luoshenia</taxon>
    </lineage>
</organism>
<keyword evidence="2" id="KW-0812">Transmembrane</keyword>
<evidence type="ECO:0000256" key="1">
    <source>
        <dbReference type="ARBA" id="ARBA00006464"/>
    </source>
</evidence>
<feature type="transmembrane region" description="Helical" evidence="2">
    <location>
        <begin position="37"/>
        <end position="59"/>
    </location>
</feature>
<dbReference type="PANTHER" id="PTHR30576">
    <property type="entry name" value="COLANIC BIOSYNTHESIS UDP-GLUCOSE LIPID CARRIER TRANSFERASE"/>
    <property type="match status" value="1"/>
</dbReference>
<name>A0A926CW87_9FIRM</name>
<dbReference type="PANTHER" id="PTHR30576:SF0">
    <property type="entry name" value="UNDECAPRENYL-PHOSPHATE N-ACETYLGALACTOSAMINYL 1-PHOSPHATE TRANSFERASE-RELATED"/>
    <property type="match status" value="1"/>
</dbReference>
<reference evidence="4" key="1">
    <citation type="submission" date="2020-08" db="EMBL/GenBank/DDBJ databases">
        <title>Genome public.</title>
        <authorList>
            <person name="Liu C."/>
            <person name="Sun Q."/>
        </authorList>
    </citation>
    <scope>NUCLEOTIDE SEQUENCE</scope>
    <source>
        <strain evidence="4">NSJ-44</strain>
    </source>
</reference>
<evidence type="ECO:0000259" key="3">
    <source>
        <dbReference type="Pfam" id="PF02397"/>
    </source>
</evidence>
<keyword evidence="2" id="KW-1133">Transmembrane helix</keyword>
<keyword evidence="5" id="KW-1185">Reference proteome</keyword>
<comment type="similarity">
    <text evidence="1">Belongs to the bacterial sugar transferase family.</text>
</comment>
<dbReference type="RefSeq" id="WP_249283928.1">
    <property type="nucleotide sequence ID" value="NZ_JACRSO010000001.1"/>
</dbReference>
<keyword evidence="2" id="KW-0472">Membrane</keyword>
<gene>
    <name evidence="4" type="ORF">H8699_00065</name>
</gene>
<accession>A0A926CW87</accession>
<evidence type="ECO:0000256" key="2">
    <source>
        <dbReference type="SAM" id="Phobius"/>
    </source>
</evidence>
<comment type="caution">
    <text evidence="4">The sequence shown here is derived from an EMBL/GenBank/DDBJ whole genome shotgun (WGS) entry which is preliminary data.</text>
</comment>
<dbReference type="AlphaFoldDB" id="A0A926CW87"/>
<evidence type="ECO:0000313" key="4">
    <source>
        <dbReference type="EMBL" id="MBC8527830.1"/>
    </source>
</evidence>
<protein>
    <submittedName>
        <fullName evidence="4">Sugar transferase</fullName>
    </submittedName>
</protein>
<dbReference type="Proteomes" id="UP000654279">
    <property type="component" value="Unassembled WGS sequence"/>
</dbReference>
<evidence type="ECO:0000313" key="5">
    <source>
        <dbReference type="Proteomes" id="UP000654279"/>
    </source>
</evidence>
<dbReference type="GO" id="GO:0016780">
    <property type="term" value="F:phosphotransferase activity, for other substituted phosphate groups"/>
    <property type="evidence" value="ECO:0007669"/>
    <property type="project" value="TreeGrafter"/>
</dbReference>
<dbReference type="InterPro" id="IPR003362">
    <property type="entry name" value="Bact_transf"/>
</dbReference>
<feature type="domain" description="Bacterial sugar transferase" evidence="3">
    <location>
        <begin position="35"/>
        <end position="222"/>
    </location>
</feature>